<dbReference type="SUPFAM" id="SSF53448">
    <property type="entry name" value="Nucleotide-diphospho-sugar transferases"/>
    <property type="match status" value="1"/>
</dbReference>
<feature type="domain" description="Glycosyltransferase 2-like" evidence="1">
    <location>
        <begin position="9"/>
        <end position="139"/>
    </location>
</feature>
<dbReference type="Gene3D" id="3.90.550.10">
    <property type="entry name" value="Spore Coat Polysaccharide Biosynthesis Protein SpsA, Chain A"/>
    <property type="match status" value="1"/>
</dbReference>
<evidence type="ECO:0000313" key="3">
    <source>
        <dbReference type="Proteomes" id="UP001306592"/>
    </source>
</evidence>
<dbReference type="CDD" id="cd00761">
    <property type="entry name" value="Glyco_tranf_GTA_type"/>
    <property type="match status" value="1"/>
</dbReference>
<reference evidence="2 3" key="1">
    <citation type="submission" date="2024-02" db="EMBL/GenBank/DDBJ databases">
        <title>First report Erwinia aphidicola in onion in Chile.</title>
        <authorList>
            <person name="Valenzuela M."/>
            <person name="Pena M."/>
            <person name="Dutta B."/>
        </authorList>
    </citation>
    <scope>NUCLEOTIDE SEQUENCE [LARGE SCALE GENOMIC DNA]</scope>
    <source>
        <strain evidence="2 3">QCJ3A</strain>
    </source>
</reference>
<accession>A0ABU8DJF1</accession>
<keyword evidence="2" id="KW-0328">Glycosyltransferase</keyword>
<name>A0ABU8DJF1_ERWAP</name>
<dbReference type="PANTHER" id="PTHR22916">
    <property type="entry name" value="GLYCOSYLTRANSFERASE"/>
    <property type="match status" value="1"/>
</dbReference>
<dbReference type="Pfam" id="PF00535">
    <property type="entry name" value="Glycos_transf_2"/>
    <property type="match status" value="1"/>
</dbReference>
<sequence length="327" mass="37975">MQTQTPLLTIIIPFFNNEEFLASTLHSLYCQIEDDVEVIFIDDGSTDNSASVVQQFVNNVSHTNVQFISQENGGIAHARNVGLKHAQGKYLTFLDGDDRLSKGYMKTLRPFMLSGDCDLIDFNYQRFTVEPNVIPESADVAYEVYNFEKYGLSCLEPLFKKSMWHLWNRIYKRTLLDGESFATGRRYEDVIFTPFIYFKTQNIVHLEHTLYFYRDNSQGITRNVKPKDIEDMLFAMKKMLIFAAREPDNQALKSLAAEMIVNCFNEVKSMSKRVYGYYFYEEQTIAILKEAARLCQGTSVRCKKRWQMRFPQTDTLLSSIRLKLKSG</sequence>
<dbReference type="EMBL" id="JBANEI010000015">
    <property type="protein sequence ID" value="MEI2683640.1"/>
    <property type="molecule type" value="Genomic_DNA"/>
</dbReference>
<evidence type="ECO:0000313" key="2">
    <source>
        <dbReference type="EMBL" id="MEI2683640.1"/>
    </source>
</evidence>
<proteinExistence type="predicted"/>
<evidence type="ECO:0000259" key="1">
    <source>
        <dbReference type="Pfam" id="PF00535"/>
    </source>
</evidence>
<dbReference type="InterPro" id="IPR029044">
    <property type="entry name" value="Nucleotide-diphossugar_trans"/>
</dbReference>
<protein>
    <submittedName>
        <fullName evidence="2">Glycosyltransferase</fullName>
        <ecNumber evidence="2">2.4.-.-</ecNumber>
    </submittedName>
</protein>
<dbReference type="RefSeq" id="WP_336203530.1">
    <property type="nucleotide sequence ID" value="NZ_JBANEI010000015.1"/>
</dbReference>
<dbReference type="GO" id="GO:0016757">
    <property type="term" value="F:glycosyltransferase activity"/>
    <property type="evidence" value="ECO:0007669"/>
    <property type="project" value="UniProtKB-KW"/>
</dbReference>
<dbReference type="Proteomes" id="UP001306592">
    <property type="component" value="Unassembled WGS sequence"/>
</dbReference>
<dbReference type="EC" id="2.4.-.-" evidence="2"/>
<organism evidence="2 3">
    <name type="scientific">Erwinia aphidicola</name>
    <dbReference type="NCBI Taxonomy" id="68334"/>
    <lineage>
        <taxon>Bacteria</taxon>
        <taxon>Pseudomonadati</taxon>
        <taxon>Pseudomonadota</taxon>
        <taxon>Gammaproteobacteria</taxon>
        <taxon>Enterobacterales</taxon>
        <taxon>Erwiniaceae</taxon>
        <taxon>Erwinia</taxon>
    </lineage>
</organism>
<keyword evidence="2" id="KW-0808">Transferase</keyword>
<comment type="caution">
    <text evidence="2">The sequence shown here is derived from an EMBL/GenBank/DDBJ whole genome shotgun (WGS) entry which is preliminary data.</text>
</comment>
<dbReference type="InterPro" id="IPR001173">
    <property type="entry name" value="Glyco_trans_2-like"/>
</dbReference>
<gene>
    <name evidence="2" type="ORF">V8N49_18500</name>
</gene>
<dbReference type="PANTHER" id="PTHR22916:SF3">
    <property type="entry name" value="UDP-GLCNAC:BETAGAL BETA-1,3-N-ACETYLGLUCOSAMINYLTRANSFERASE-LIKE PROTEIN 1"/>
    <property type="match status" value="1"/>
</dbReference>
<keyword evidence="3" id="KW-1185">Reference proteome</keyword>